<accession>A0AAU9PAY2</accession>
<evidence type="ECO:0000313" key="2">
    <source>
        <dbReference type="EMBL" id="CAH1447316.1"/>
    </source>
</evidence>
<dbReference type="EMBL" id="CAKMRJ010005523">
    <property type="protein sequence ID" value="CAH1447316.1"/>
    <property type="molecule type" value="Genomic_DNA"/>
</dbReference>
<protein>
    <submittedName>
        <fullName evidence="2">Uncharacterized protein</fullName>
    </submittedName>
</protein>
<feature type="compositionally biased region" description="Low complexity" evidence="1">
    <location>
        <begin position="10"/>
        <end position="27"/>
    </location>
</feature>
<organism evidence="2 3">
    <name type="scientific">Lactuca virosa</name>
    <dbReference type="NCBI Taxonomy" id="75947"/>
    <lineage>
        <taxon>Eukaryota</taxon>
        <taxon>Viridiplantae</taxon>
        <taxon>Streptophyta</taxon>
        <taxon>Embryophyta</taxon>
        <taxon>Tracheophyta</taxon>
        <taxon>Spermatophyta</taxon>
        <taxon>Magnoliopsida</taxon>
        <taxon>eudicotyledons</taxon>
        <taxon>Gunneridae</taxon>
        <taxon>Pentapetalae</taxon>
        <taxon>asterids</taxon>
        <taxon>campanulids</taxon>
        <taxon>Asterales</taxon>
        <taxon>Asteraceae</taxon>
        <taxon>Cichorioideae</taxon>
        <taxon>Cichorieae</taxon>
        <taxon>Lactucinae</taxon>
        <taxon>Lactuca</taxon>
    </lineage>
</organism>
<feature type="region of interest" description="Disordered" evidence="1">
    <location>
        <begin position="1"/>
        <end position="27"/>
    </location>
</feature>
<dbReference type="Proteomes" id="UP001157418">
    <property type="component" value="Unassembled WGS sequence"/>
</dbReference>
<reference evidence="2 3" key="1">
    <citation type="submission" date="2022-01" db="EMBL/GenBank/DDBJ databases">
        <authorList>
            <person name="Xiong W."/>
            <person name="Schranz E."/>
        </authorList>
    </citation>
    <scope>NUCLEOTIDE SEQUENCE [LARGE SCALE GENOMIC DNA]</scope>
</reference>
<dbReference type="AlphaFoldDB" id="A0AAU9PAY2"/>
<gene>
    <name evidence="2" type="ORF">LVIROSA_LOCUS32935</name>
</gene>
<name>A0AAU9PAY2_9ASTR</name>
<keyword evidence="3" id="KW-1185">Reference proteome</keyword>
<proteinExistence type="predicted"/>
<comment type="caution">
    <text evidence="2">The sequence shown here is derived from an EMBL/GenBank/DDBJ whole genome shotgun (WGS) entry which is preliminary data.</text>
</comment>
<sequence length="239" mass="26313">MIATVAFNRSQVQQPQTSSTLTLSSPHLSRVDLAGRNKQKQQESPERAPPAATVVLSPIRPPPVVTYCHQTPQRRCYLPHVASVPAFTCHALQSVTNLPPPIPLYPQHICKSLDQTPSTLLQIKPITAPTIRDITPFFYLHLPAAPHPYVGVIFTKTNLPIVTIKTNSTTIAKSGGRFEIQRLCRPNHFGVFLHDGWSPQEVSVPLGGHHSNTTLGGVCPRRASFRNQGKSLVFALRSF</sequence>
<evidence type="ECO:0000256" key="1">
    <source>
        <dbReference type="SAM" id="MobiDB-lite"/>
    </source>
</evidence>
<evidence type="ECO:0000313" key="3">
    <source>
        <dbReference type="Proteomes" id="UP001157418"/>
    </source>
</evidence>